<comment type="catalytic activity">
    <reaction evidence="9">
        <text>L-lysyl-[protein] + acetyl-CoA = N(6)-acetyl-L-lysyl-[protein] + CoA + H(+)</text>
        <dbReference type="Rhea" id="RHEA:45948"/>
        <dbReference type="Rhea" id="RHEA-COMP:9752"/>
        <dbReference type="Rhea" id="RHEA-COMP:10731"/>
        <dbReference type="ChEBI" id="CHEBI:15378"/>
        <dbReference type="ChEBI" id="CHEBI:29969"/>
        <dbReference type="ChEBI" id="CHEBI:57287"/>
        <dbReference type="ChEBI" id="CHEBI:57288"/>
        <dbReference type="ChEBI" id="CHEBI:61930"/>
        <dbReference type="EC" id="2.3.1.48"/>
    </reaction>
</comment>
<dbReference type="Pfam" id="PF00583">
    <property type="entry name" value="Acetyltransf_1"/>
    <property type="match status" value="1"/>
</dbReference>
<dbReference type="SUPFAM" id="SSF55729">
    <property type="entry name" value="Acyl-CoA N-acyltransferases (Nat)"/>
    <property type="match status" value="1"/>
</dbReference>
<dbReference type="Proteomes" id="UP000597206">
    <property type="component" value="Unassembled WGS sequence"/>
</dbReference>
<gene>
    <name evidence="12" type="ORF">I1A42_06735</name>
</gene>
<dbReference type="InterPro" id="IPR016181">
    <property type="entry name" value="Acyl_CoA_acyltransferase"/>
</dbReference>
<evidence type="ECO:0000256" key="4">
    <source>
        <dbReference type="ARBA" id="ARBA00022853"/>
    </source>
</evidence>
<dbReference type="EMBL" id="JADPMR010000001">
    <property type="protein sequence ID" value="MBF9000252.1"/>
    <property type="molecule type" value="Genomic_DNA"/>
</dbReference>
<evidence type="ECO:0000256" key="6">
    <source>
        <dbReference type="ARBA" id="ARBA00025774"/>
    </source>
</evidence>
<name>A0ABS0GD00_9VIBR</name>
<dbReference type="InterPro" id="IPR045141">
    <property type="entry name" value="NAA60-like"/>
</dbReference>
<evidence type="ECO:0000256" key="9">
    <source>
        <dbReference type="ARBA" id="ARBA00048017"/>
    </source>
</evidence>
<comment type="catalytic activity">
    <reaction evidence="10">
        <text>N-terminal L-methionyl-[transmembrane protein] + acetyl-CoA = N-terminal N(alpha)-acetyl-L-methionyl-[transmembrane protein] + CoA + H(+)</text>
        <dbReference type="Rhea" id="RHEA:50604"/>
        <dbReference type="Rhea" id="RHEA-COMP:12745"/>
        <dbReference type="Rhea" id="RHEA-COMP:12746"/>
        <dbReference type="ChEBI" id="CHEBI:15378"/>
        <dbReference type="ChEBI" id="CHEBI:57287"/>
        <dbReference type="ChEBI" id="CHEBI:57288"/>
        <dbReference type="ChEBI" id="CHEBI:64731"/>
        <dbReference type="ChEBI" id="CHEBI:133414"/>
        <dbReference type="EC" id="2.3.1.259"/>
    </reaction>
</comment>
<dbReference type="PANTHER" id="PTHR14744:SF15">
    <property type="entry name" value="N-ALPHA-ACETYLTRANSFERASE 60"/>
    <property type="match status" value="1"/>
</dbReference>
<dbReference type="RefSeq" id="WP_196122996.1">
    <property type="nucleotide sequence ID" value="NZ_JADPMR010000001.1"/>
</dbReference>
<organism evidence="12 13">
    <name type="scientific">Vibrio nitrifigilis</name>
    <dbReference type="NCBI Taxonomy" id="2789781"/>
    <lineage>
        <taxon>Bacteria</taxon>
        <taxon>Pseudomonadati</taxon>
        <taxon>Pseudomonadota</taxon>
        <taxon>Gammaproteobacteria</taxon>
        <taxon>Vibrionales</taxon>
        <taxon>Vibrionaceae</taxon>
        <taxon>Vibrio</taxon>
    </lineage>
</organism>
<dbReference type="EC" id="2.3.1.48" evidence="1"/>
<keyword evidence="13" id="KW-1185">Reference proteome</keyword>
<accession>A0ABS0GD00</accession>
<protein>
    <recommendedName>
        <fullName evidence="8">N-alpha-acetyltransferase 60</fullName>
        <ecNumber evidence="7">2.3.1.259</ecNumber>
        <ecNumber evidence="1">2.3.1.48</ecNumber>
    </recommendedName>
</protein>
<evidence type="ECO:0000313" key="13">
    <source>
        <dbReference type="Proteomes" id="UP000597206"/>
    </source>
</evidence>
<keyword evidence="5" id="KW-0012">Acyltransferase</keyword>
<evidence type="ECO:0000256" key="1">
    <source>
        <dbReference type="ARBA" id="ARBA00013184"/>
    </source>
</evidence>
<comment type="similarity">
    <text evidence="6">Belongs to the acetyltransferase family. NAA60 subfamily.</text>
</comment>
<evidence type="ECO:0000313" key="12">
    <source>
        <dbReference type="EMBL" id="MBF9000252.1"/>
    </source>
</evidence>
<sequence length="189" mass="21536">MYIQLASVGDLDAFFIHVQNQFDDNGMNGSPLFMPNNRGTARVNDSMRFNYEYGIGTCYSDIGWRRVWLAKDDHGKVMGDAVLKRDELETSSHRVWLGMGVARECRGCGVGTALLKTVIDYARRSSKIKWLDLEVLADNSSAIHLYQNQGFDIVCKLEDKYRIDGESISEYLMTKHVDDVFVNRAHQTK</sequence>
<dbReference type="CDD" id="cd04301">
    <property type="entry name" value="NAT_SF"/>
    <property type="match status" value="1"/>
</dbReference>
<evidence type="ECO:0000256" key="10">
    <source>
        <dbReference type="ARBA" id="ARBA00048848"/>
    </source>
</evidence>
<evidence type="ECO:0000256" key="2">
    <source>
        <dbReference type="ARBA" id="ARBA00022679"/>
    </source>
</evidence>
<comment type="caution">
    <text evidence="12">The sequence shown here is derived from an EMBL/GenBank/DDBJ whole genome shotgun (WGS) entry which is preliminary data.</text>
</comment>
<dbReference type="EC" id="2.3.1.259" evidence="7"/>
<evidence type="ECO:0000256" key="5">
    <source>
        <dbReference type="ARBA" id="ARBA00023315"/>
    </source>
</evidence>
<keyword evidence="4" id="KW-0156">Chromatin regulator</keyword>
<keyword evidence="2" id="KW-0808">Transferase</keyword>
<evidence type="ECO:0000256" key="7">
    <source>
        <dbReference type="ARBA" id="ARBA00026111"/>
    </source>
</evidence>
<evidence type="ECO:0000259" key="11">
    <source>
        <dbReference type="PROSITE" id="PS51186"/>
    </source>
</evidence>
<dbReference type="PROSITE" id="PS51186">
    <property type="entry name" value="GNAT"/>
    <property type="match status" value="1"/>
</dbReference>
<dbReference type="PANTHER" id="PTHR14744">
    <property type="entry name" value="N-ALPHA-ACETYLTRANSFERASE 60"/>
    <property type="match status" value="1"/>
</dbReference>
<dbReference type="Gene3D" id="3.40.630.30">
    <property type="match status" value="1"/>
</dbReference>
<evidence type="ECO:0000256" key="3">
    <source>
        <dbReference type="ARBA" id="ARBA00022829"/>
    </source>
</evidence>
<proteinExistence type="inferred from homology"/>
<evidence type="ECO:0000256" key="8">
    <source>
        <dbReference type="ARBA" id="ARBA00026144"/>
    </source>
</evidence>
<feature type="domain" description="N-acetyltransferase" evidence="11">
    <location>
        <begin position="1"/>
        <end position="178"/>
    </location>
</feature>
<dbReference type="InterPro" id="IPR000182">
    <property type="entry name" value="GNAT_dom"/>
</dbReference>
<keyword evidence="3" id="KW-0159">Chromosome partition</keyword>
<reference evidence="12 13" key="1">
    <citation type="submission" date="2020-11" db="EMBL/GenBank/DDBJ databases">
        <title>Vibrio nitrifigilis sp. nov., a marine nitrogen-fixing bacterium isolated from the lagoon sediment of an islet inside an atoll.</title>
        <authorList>
            <person name="Wang L.-T."/>
            <person name="Shieh W.Y."/>
        </authorList>
    </citation>
    <scope>NUCLEOTIDE SEQUENCE [LARGE SCALE GENOMIC DNA]</scope>
    <source>
        <strain evidence="12 13">NFV-1</strain>
    </source>
</reference>